<evidence type="ECO:0000256" key="6">
    <source>
        <dbReference type="ARBA" id="ARBA00022857"/>
    </source>
</evidence>
<gene>
    <name evidence="8" type="ORF">SAMN05421786_106213</name>
</gene>
<protein>
    <submittedName>
        <fullName evidence="8">Lysine N6-hydroxylase</fullName>
    </submittedName>
</protein>
<evidence type="ECO:0000256" key="5">
    <source>
        <dbReference type="ARBA" id="ARBA00022827"/>
    </source>
</evidence>
<evidence type="ECO:0000256" key="1">
    <source>
        <dbReference type="ARBA" id="ARBA00001974"/>
    </source>
</evidence>
<keyword evidence="9" id="KW-1185">Reference proteome</keyword>
<dbReference type="SUPFAM" id="SSF51905">
    <property type="entry name" value="FAD/NAD(P)-binding domain"/>
    <property type="match status" value="1"/>
</dbReference>
<evidence type="ECO:0000256" key="4">
    <source>
        <dbReference type="ARBA" id="ARBA00022630"/>
    </source>
</evidence>
<dbReference type="PANTHER" id="PTHR42802:SF1">
    <property type="entry name" value="L-ORNITHINE N(5)-MONOOXYGENASE"/>
    <property type="match status" value="1"/>
</dbReference>
<evidence type="ECO:0000313" key="9">
    <source>
        <dbReference type="Proteomes" id="UP000186744"/>
    </source>
</evidence>
<dbReference type="STRING" id="373668.SAMN05421786_106213"/>
<dbReference type="InterPro" id="IPR036188">
    <property type="entry name" value="FAD/NAD-bd_sf"/>
</dbReference>
<evidence type="ECO:0000256" key="2">
    <source>
        <dbReference type="ARBA" id="ARBA00004924"/>
    </source>
</evidence>
<name>A0A1N7PUT1_9FLAO</name>
<comment type="cofactor">
    <cofactor evidence="1">
        <name>FAD</name>
        <dbReference type="ChEBI" id="CHEBI:57692"/>
    </cofactor>
</comment>
<evidence type="ECO:0000256" key="7">
    <source>
        <dbReference type="ARBA" id="ARBA00023002"/>
    </source>
</evidence>
<organism evidence="8 9">
    <name type="scientific">Chryseobacterium ureilyticum</name>
    <dbReference type="NCBI Taxonomy" id="373668"/>
    <lineage>
        <taxon>Bacteria</taxon>
        <taxon>Pseudomonadati</taxon>
        <taxon>Bacteroidota</taxon>
        <taxon>Flavobacteriia</taxon>
        <taxon>Flavobacteriales</taxon>
        <taxon>Weeksellaceae</taxon>
        <taxon>Chryseobacterium group</taxon>
        <taxon>Chryseobacterium</taxon>
    </lineage>
</organism>
<accession>A0A1N7PUT1</accession>
<comment type="similarity">
    <text evidence="3">Belongs to the lysine N(6)-hydroxylase/L-ornithine N(5)-oxygenase family.</text>
</comment>
<sequence length="429" mass="49968">MKYDIIGIGIGPFNLSLAALLEEHNLKTIFFDKAPRFEWHSGLMIERTTLQVPFLADLVTIVNPKSPFTYINYLREQGKIFRFCFKESFYVTRMEYNLYCKWVASQIESLNFSHTVTEIDYNELHECYEVSVIDLINCEKKVYLTDKIVLGVGSIPNVPKITERFSKEHIFHSSEYLHRKQYLKKGSTITVLGSGQSGGEVFFDLLSSRPDLDLKLNWVTAADRFFPMENSKFTYEFTSMDYISYFNRLPLNKRRDVINKQDILYKGINDELISTIYDELYHQQMKEEQPLPVKILTNSLLEEMSYNESYTLNMRHLEEEKNFSVDTDYLILATGYRYEVPHFLQPIEDRLNKSQNDGTLLSSENYTVDVNDSEIFMQNGCVDSQGIITSDLGMGPYRNATIINKILGHEYYPLEKNIAFQHFGALETI</sequence>
<dbReference type="Proteomes" id="UP000186744">
    <property type="component" value="Unassembled WGS sequence"/>
</dbReference>
<evidence type="ECO:0000313" key="8">
    <source>
        <dbReference type="EMBL" id="SIT14351.1"/>
    </source>
</evidence>
<dbReference type="EMBL" id="FTOL01000006">
    <property type="protein sequence ID" value="SIT14351.1"/>
    <property type="molecule type" value="Genomic_DNA"/>
</dbReference>
<dbReference type="AlphaFoldDB" id="A0A1N7PUT1"/>
<proteinExistence type="inferred from homology"/>
<dbReference type="Pfam" id="PF13434">
    <property type="entry name" value="Lys_Orn_oxgnase"/>
    <property type="match status" value="1"/>
</dbReference>
<keyword evidence="7" id="KW-0560">Oxidoreductase</keyword>
<keyword evidence="4" id="KW-0285">Flavoprotein</keyword>
<dbReference type="GO" id="GO:0016491">
    <property type="term" value="F:oxidoreductase activity"/>
    <property type="evidence" value="ECO:0007669"/>
    <property type="project" value="UniProtKB-KW"/>
</dbReference>
<keyword evidence="6" id="KW-0521">NADP</keyword>
<dbReference type="InterPro" id="IPR025700">
    <property type="entry name" value="Lys/Orn_oxygenase"/>
</dbReference>
<dbReference type="PANTHER" id="PTHR42802">
    <property type="entry name" value="MONOOXYGENASE"/>
    <property type="match status" value="1"/>
</dbReference>
<dbReference type="RefSeq" id="WP_076553084.1">
    <property type="nucleotide sequence ID" value="NZ_FTOL01000006.1"/>
</dbReference>
<keyword evidence="5" id="KW-0274">FAD</keyword>
<reference evidence="9" key="1">
    <citation type="submission" date="2017-01" db="EMBL/GenBank/DDBJ databases">
        <authorList>
            <person name="Varghese N."/>
            <person name="Submissions S."/>
        </authorList>
    </citation>
    <scope>NUCLEOTIDE SEQUENCE [LARGE SCALE GENOMIC DNA]</scope>
    <source>
        <strain evidence="9">DSM 18017</strain>
    </source>
</reference>
<dbReference type="OrthoDB" id="7527071at2"/>
<dbReference type="Gene3D" id="3.50.50.60">
    <property type="entry name" value="FAD/NAD(P)-binding domain"/>
    <property type="match status" value="1"/>
</dbReference>
<evidence type="ECO:0000256" key="3">
    <source>
        <dbReference type="ARBA" id="ARBA00007588"/>
    </source>
</evidence>
<comment type="pathway">
    <text evidence="2">Siderophore biosynthesis.</text>
</comment>